<protein>
    <submittedName>
        <fullName evidence="1">Uncharacterized protein</fullName>
    </submittedName>
</protein>
<dbReference type="HOGENOM" id="CLU_3287241_0_0_9"/>
<name>B1IK35_CLOBK</name>
<dbReference type="EMBL" id="CP000939">
    <property type="protein sequence ID" value="ACA45417.1"/>
    <property type="molecule type" value="Genomic_DNA"/>
</dbReference>
<dbReference type="KEGG" id="cbb:CLD_1867"/>
<gene>
    <name evidence="1" type="ordered locus">CLD_1867</name>
</gene>
<sequence length="40" mass="4497">MCEQSNFRYTNKITDLAKAMLSECKLKGIGSCGTIKKRND</sequence>
<evidence type="ECO:0000313" key="1">
    <source>
        <dbReference type="EMBL" id="ACA45417.1"/>
    </source>
</evidence>
<reference evidence="1 2" key="1">
    <citation type="journal article" date="2007" name="PLoS ONE">
        <title>Analysis of the neurotoxin complex genes in Clostridium botulinum A1-A4 and B1 strains: BoNT/A3, /Ba4 and /B1 clusters are located within plasmids.</title>
        <authorList>
            <person name="Smith T.J."/>
            <person name="Hill K.K."/>
            <person name="Foley B.T."/>
            <person name="Detter J.C."/>
            <person name="Munk A.C."/>
            <person name="Bruce D.C."/>
            <person name="Doggett N.A."/>
            <person name="Smith L.A."/>
            <person name="Marks J.D."/>
            <person name="Xie G."/>
            <person name="Brettin T.S."/>
        </authorList>
    </citation>
    <scope>NUCLEOTIDE SEQUENCE [LARGE SCALE GENOMIC DNA]</scope>
    <source>
        <strain evidence="2">Okra / Type B1</strain>
    </source>
</reference>
<organism evidence="1 2">
    <name type="scientific">Clostridium botulinum (strain Okra / Type B1)</name>
    <dbReference type="NCBI Taxonomy" id="498213"/>
    <lineage>
        <taxon>Bacteria</taxon>
        <taxon>Bacillati</taxon>
        <taxon>Bacillota</taxon>
        <taxon>Clostridia</taxon>
        <taxon>Eubacteriales</taxon>
        <taxon>Clostridiaceae</taxon>
        <taxon>Clostridium</taxon>
    </lineage>
</organism>
<proteinExistence type="predicted"/>
<evidence type="ECO:0000313" key="2">
    <source>
        <dbReference type="Proteomes" id="UP000008541"/>
    </source>
</evidence>
<accession>B1IK35</accession>
<dbReference type="Proteomes" id="UP000008541">
    <property type="component" value="Chromosome"/>
</dbReference>
<dbReference type="AlphaFoldDB" id="B1IK35"/>